<comment type="caution">
    <text evidence="3">The sequence shown here is derived from an EMBL/GenBank/DDBJ whole genome shotgun (WGS) entry which is preliminary data.</text>
</comment>
<feature type="domain" description="Glycosyltransferase 2-like" evidence="2">
    <location>
        <begin position="4"/>
        <end position="157"/>
    </location>
</feature>
<dbReference type="PANTHER" id="PTHR43685:SF2">
    <property type="entry name" value="GLYCOSYLTRANSFERASE 2-LIKE DOMAIN-CONTAINING PROTEIN"/>
    <property type="match status" value="1"/>
</dbReference>
<evidence type="ECO:0000313" key="4">
    <source>
        <dbReference type="Proteomes" id="UP000095255"/>
    </source>
</evidence>
<dbReference type="SUPFAM" id="SSF53448">
    <property type="entry name" value="Nucleotide-diphospho-sugar transferases"/>
    <property type="match status" value="1"/>
</dbReference>
<feature type="transmembrane region" description="Helical" evidence="1">
    <location>
        <begin position="283"/>
        <end position="301"/>
    </location>
</feature>
<dbReference type="InterPro" id="IPR001173">
    <property type="entry name" value="Glyco_trans_2-like"/>
</dbReference>
<keyword evidence="4" id="KW-1185">Reference proteome</keyword>
<keyword evidence="1" id="KW-0472">Membrane</keyword>
<keyword evidence="1" id="KW-0812">Transmembrane</keyword>
<dbReference type="OrthoDB" id="9785185at2"/>
<evidence type="ECO:0000313" key="3">
    <source>
        <dbReference type="EMBL" id="OEH85509.1"/>
    </source>
</evidence>
<accession>A0A1E5L693</accession>
<evidence type="ECO:0000256" key="1">
    <source>
        <dbReference type="SAM" id="Phobius"/>
    </source>
</evidence>
<protein>
    <recommendedName>
        <fullName evidence="2">Glycosyltransferase 2-like domain-containing protein</fullName>
    </recommendedName>
</protein>
<dbReference type="Proteomes" id="UP000095255">
    <property type="component" value="Unassembled WGS sequence"/>
</dbReference>
<name>A0A1E5L693_9FIRM</name>
<gene>
    <name evidence="3" type="ORF">BHU72_05335</name>
</gene>
<dbReference type="PANTHER" id="PTHR43685">
    <property type="entry name" value="GLYCOSYLTRANSFERASE"/>
    <property type="match status" value="1"/>
</dbReference>
<reference evidence="3 4" key="1">
    <citation type="submission" date="2016-09" db="EMBL/GenBank/DDBJ databases">
        <title>Desulfuribacillus arsenicus sp. nov., an obligately anaerobic, dissimilatory arsenic- and antimonate-reducing bacterium isolated from anoxic sediments.</title>
        <authorList>
            <person name="Abin C.A."/>
            <person name="Hollibaugh J.T."/>
        </authorList>
    </citation>
    <scope>NUCLEOTIDE SEQUENCE [LARGE SCALE GENOMIC DNA]</scope>
    <source>
        <strain evidence="3 4">MLFW-2</strain>
    </source>
</reference>
<proteinExistence type="predicted"/>
<dbReference type="EMBL" id="MJAT01000022">
    <property type="protein sequence ID" value="OEH85509.1"/>
    <property type="molecule type" value="Genomic_DNA"/>
</dbReference>
<dbReference type="InterPro" id="IPR029044">
    <property type="entry name" value="Nucleotide-diphossugar_trans"/>
</dbReference>
<organism evidence="3 4">
    <name type="scientific">Desulfuribacillus stibiiarsenatis</name>
    <dbReference type="NCBI Taxonomy" id="1390249"/>
    <lineage>
        <taxon>Bacteria</taxon>
        <taxon>Bacillati</taxon>
        <taxon>Bacillota</taxon>
        <taxon>Desulfuribacillia</taxon>
        <taxon>Desulfuribacillales</taxon>
        <taxon>Desulfuribacillaceae</taxon>
        <taxon>Desulfuribacillus</taxon>
    </lineage>
</organism>
<dbReference type="InterPro" id="IPR050834">
    <property type="entry name" value="Glycosyltransf_2"/>
</dbReference>
<dbReference type="Pfam" id="PF00535">
    <property type="entry name" value="Glycos_transf_2"/>
    <property type="match status" value="1"/>
</dbReference>
<dbReference type="RefSeq" id="WP_069702336.1">
    <property type="nucleotide sequence ID" value="NZ_MJAT01000022.1"/>
</dbReference>
<dbReference type="Gene3D" id="3.90.550.10">
    <property type="entry name" value="Spore Coat Polysaccharide Biosynthesis Protein SpsA, Chain A"/>
    <property type="match status" value="1"/>
</dbReference>
<dbReference type="AlphaFoldDB" id="A0A1E5L693"/>
<evidence type="ECO:0000259" key="2">
    <source>
        <dbReference type="Pfam" id="PF00535"/>
    </source>
</evidence>
<dbReference type="STRING" id="1390249.BHU72_05335"/>
<sequence>MSVSILMNCYNSEKYLAHTLDSLFSQTYEDWELIFIDNHSTDKSIEILDSYLRKEKGNKDRVSLIQTPEHMALGAARDYGIQFCKRDFICFLDTDDIWMADKLERQLEAFQHYQEATLCYSSYDFIDEDGVVFKKKRFKHRVGQLFGVNLANYEINFQTAMIKRIALSKIDKPYFDLQLQYSPDYNLMMKVLANGPAICLSESLVQYRKSKNSLTHKLISRWCVESEITYQQLEEMGALVYSTEQQQRAARAKIEYYKARYLISINHYKEARLALSKYKGSSVRYFIIYVLAYVPWLWRYLHQGR</sequence>
<keyword evidence="1" id="KW-1133">Transmembrane helix</keyword>